<evidence type="ECO:0000256" key="1">
    <source>
        <dbReference type="ARBA" id="ARBA00011900"/>
    </source>
</evidence>
<sequence>MPAPAQLLQLIDRFERNRDAYRSGKYNETQVRREFIDPLLTLLGWDVDNKAGYAEQYKQVVHEDAIKVGGSSKAPDYSLRIGGQRKLFVEAKKPSINIKTDISPAFQVRRYAWSAKLPLSILTDFEEFAVYDCRNKPDKNDKASHARIIYFTYEQYAEKWDELVALFSPEAIMQGAFDKYVKSSKKKRGTAEVDDAFLAEISDWRDGLARNIALQNSGITTRQLNHAVQRTIDRLIFLRIAEDRGIEQYGRLRDRAANKEVYANLGQLFRQADAKYNSGLFHFKSERGRDDESLDTFTLQLTIDDKVLKQIIKRLYYPDSPYQFDVIPADILGQVYEQFLGKVIRLTAGGQAKIEEKPEVKKAGGVFYTPTYIVEYIVQQTVGKLVEGKKPGKAGGVSKLRILDPACGSGSFLIGAYQFLLDWHLREYLLDRDRWAQMKEPTIYQNGRGEWQLTIGERKRILLNNIYGVDIDQQAVEVTKLSLLLKVMEGENEQTLGTQTPLLHLERVLPNLSANIQCGNSLIGPDFYDGQMSLGILDEEEMYRINVFDWTAAFPTIIPWGGFDAVIGNPPWGAEIREEREYLVAKFPNVPKKTKDTYMYFVYQAFDILGQRGFLGFLIPNTWLLINNAKAFRNELMTLKIHEIIDHGDGVFKKATVESCTLILQNQEDFTGQCHVQRFRKGEKIIDHTVPKNIWLDDQYSRIIIDKTEEIHQLLIKLIRNHPSFETTCQIIWGIKPYQVGHGKPPQTKDMLKARIYHSKIKHDEKWKPLLVGRNVDRYQIHFPEDQYIKYGKWLMYPSNEHLMLQPKILLRQTSATLRACYDDQNFYPQNSIFIVHSEKIDLHYLLALLNSQLLGFIYKFGNPQLGKVFAEIKPSVIKGLPIHENPPLELHKQLITLAKQIMELHKRLAAAQTAHERTLLQRQITATDHQIDQLVYHLYSLTPQEIAIVEGKDPKGFENP</sequence>
<dbReference type="AlphaFoldDB" id="A0A3B0VHV5"/>
<protein>
    <recommendedName>
        <fullName evidence="1">site-specific DNA-methyltransferase (adenine-specific)</fullName>
        <ecNumber evidence="1">2.1.1.72</ecNumber>
    </recommendedName>
</protein>
<dbReference type="InterPro" id="IPR029063">
    <property type="entry name" value="SAM-dependent_MTases_sf"/>
</dbReference>
<feature type="domain" description="TaqI-like C-terminal specificity" evidence="10">
    <location>
        <begin position="768"/>
        <end position="883"/>
    </location>
</feature>
<dbReference type="GO" id="GO:0005524">
    <property type="term" value="F:ATP binding"/>
    <property type="evidence" value="ECO:0007669"/>
    <property type="project" value="UniProtKB-KW"/>
</dbReference>
<dbReference type="GO" id="GO:0009007">
    <property type="term" value="F:site-specific DNA-methyltransferase (adenine-specific) activity"/>
    <property type="evidence" value="ECO:0007669"/>
    <property type="project" value="UniProtKB-EC"/>
</dbReference>
<gene>
    <name evidence="11" type="ORF">MNBD_CHLOROFLEXI01-5361</name>
</gene>
<accession>A0A3B0VHV5</accession>
<dbReference type="InterPro" id="IPR025931">
    <property type="entry name" value="TaqI_C"/>
</dbReference>
<dbReference type="SUPFAM" id="SSF53335">
    <property type="entry name" value="S-adenosyl-L-methionine-dependent methyltransferases"/>
    <property type="match status" value="1"/>
</dbReference>
<evidence type="ECO:0000256" key="4">
    <source>
        <dbReference type="ARBA" id="ARBA00022691"/>
    </source>
</evidence>
<dbReference type="InterPro" id="IPR002052">
    <property type="entry name" value="DNA_methylase_N6_adenine_CS"/>
</dbReference>
<evidence type="ECO:0000259" key="9">
    <source>
        <dbReference type="Pfam" id="PF07669"/>
    </source>
</evidence>
<keyword evidence="2" id="KW-0489">Methyltransferase</keyword>
<dbReference type="EMBL" id="UOEU01001041">
    <property type="protein sequence ID" value="VAW43168.1"/>
    <property type="molecule type" value="Genomic_DNA"/>
</dbReference>
<dbReference type="Pfam" id="PF04313">
    <property type="entry name" value="HSDR_N"/>
    <property type="match status" value="1"/>
</dbReference>
<name>A0A3B0VHV5_9ZZZZ</name>
<dbReference type="Pfam" id="PF12950">
    <property type="entry name" value="TaqI_C"/>
    <property type="match status" value="1"/>
</dbReference>
<dbReference type="InterPro" id="IPR050953">
    <property type="entry name" value="N4_N6_ade-DNA_methylase"/>
</dbReference>
<keyword evidence="5" id="KW-0680">Restriction system</keyword>
<dbReference type="InterPro" id="IPR007409">
    <property type="entry name" value="Restrct_endonuc_type1_HsdR_N"/>
</dbReference>
<organism evidence="11">
    <name type="scientific">hydrothermal vent metagenome</name>
    <dbReference type="NCBI Taxonomy" id="652676"/>
    <lineage>
        <taxon>unclassified sequences</taxon>
        <taxon>metagenomes</taxon>
        <taxon>ecological metagenomes</taxon>
    </lineage>
</organism>
<evidence type="ECO:0000256" key="5">
    <source>
        <dbReference type="ARBA" id="ARBA00022747"/>
    </source>
</evidence>
<dbReference type="Pfam" id="PF07669">
    <property type="entry name" value="Eco57I"/>
    <property type="match status" value="1"/>
</dbReference>
<evidence type="ECO:0000256" key="2">
    <source>
        <dbReference type="ARBA" id="ARBA00022603"/>
    </source>
</evidence>
<dbReference type="InterPro" id="IPR011639">
    <property type="entry name" value="MethylTrfase_TaqI-like_dom"/>
</dbReference>
<dbReference type="GO" id="GO:0032259">
    <property type="term" value="P:methylation"/>
    <property type="evidence" value="ECO:0007669"/>
    <property type="project" value="UniProtKB-KW"/>
</dbReference>
<dbReference type="PANTHER" id="PTHR33841:SF1">
    <property type="entry name" value="DNA METHYLTRANSFERASE A"/>
    <property type="match status" value="1"/>
</dbReference>
<dbReference type="Gene3D" id="3.40.50.150">
    <property type="entry name" value="Vaccinia Virus protein VP39"/>
    <property type="match status" value="1"/>
</dbReference>
<proteinExistence type="predicted"/>
<dbReference type="PROSITE" id="PS00092">
    <property type="entry name" value="N6_MTASE"/>
    <property type="match status" value="1"/>
</dbReference>
<evidence type="ECO:0000256" key="6">
    <source>
        <dbReference type="ARBA" id="ARBA00023125"/>
    </source>
</evidence>
<evidence type="ECO:0000313" key="11">
    <source>
        <dbReference type="EMBL" id="VAW43168.1"/>
    </source>
</evidence>
<dbReference type="EC" id="2.1.1.72" evidence="1"/>
<dbReference type="GO" id="GO:0003677">
    <property type="term" value="F:DNA binding"/>
    <property type="evidence" value="ECO:0007669"/>
    <property type="project" value="UniProtKB-KW"/>
</dbReference>
<dbReference type="GO" id="GO:0009307">
    <property type="term" value="P:DNA restriction-modification system"/>
    <property type="evidence" value="ECO:0007669"/>
    <property type="project" value="UniProtKB-KW"/>
</dbReference>
<dbReference type="Gene3D" id="3.90.1570.30">
    <property type="match status" value="1"/>
</dbReference>
<keyword evidence="3" id="KW-0808">Transferase</keyword>
<evidence type="ECO:0000259" key="8">
    <source>
        <dbReference type="Pfam" id="PF04313"/>
    </source>
</evidence>
<evidence type="ECO:0000259" key="10">
    <source>
        <dbReference type="Pfam" id="PF12950"/>
    </source>
</evidence>
<keyword evidence="4" id="KW-0949">S-adenosyl-L-methionine</keyword>
<keyword evidence="6" id="KW-0238">DNA-binding</keyword>
<dbReference type="Gene3D" id="3.90.220.10">
    <property type="entry name" value="Adenine-n6-DNA-methyltransferase Taqi, Chain A, domain 2"/>
    <property type="match status" value="1"/>
</dbReference>
<comment type="catalytic activity">
    <reaction evidence="7">
        <text>a 2'-deoxyadenosine in DNA + S-adenosyl-L-methionine = an N(6)-methyl-2'-deoxyadenosine in DNA + S-adenosyl-L-homocysteine + H(+)</text>
        <dbReference type="Rhea" id="RHEA:15197"/>
        <dbReference type="Rhea" id="RHEA-COMP:12418"/>
        <dbReference type="Rhea" id="RHEA-COMP:12419"/>
        <dbReference type="ChEBI" id="CHEBI:15378"/>
        <dbReference type="ChEBI" id="CHEBI:57856"/>
        <dbReference type="ChEBI" id="CHEBI:59789"/>
        <dbReference type="ChEBI" id="CHEBI:90615"/>
        <dbReference type="ChEBI" id="CHEBI:90616"/>
        <dbReference type="EC" id="2.1.1.72"/>
    </reaction>
</comment>
<dbReference type="GO" id="GO:0009035">
    <property type="term" value="F:type I site-specific deoxyribonuclease activity"/>
    <property type="evidence" value="ECO:0007669"/>
    <property type="project" value="UniProtKB-EC"/>
</dbReference>
<dbReference type="PANTHER" id="PTHR33841">
    <property type="entry name" value="DNA METHYLTRANSFERASE YEEA-RELATED"/>
    <property type="match status" value="1"/>
</dbReference>
<evidence type="ECO:0000256" key="7">
    <source>
        <dbReference type="ARBA" id="ARBA00047942"/>
    </source>
</evidence>
<dbReference type="PRINTS" id="PR00507">
    <property type="entry name" value="N12N6MTFRASE"/>
</dbReference>
<evidence type="ECO:0000256" key="3">
    <source>
        <dbReference type="ARBA" id="ARBA00022679"/>
    </source>
</evidence>
<reference evidence="11" key="1">
    <citation type="submission" date="2018-06" db="EMBL/GenBank/DDBJ databases">
        <authorList>
            <person name="Zhirakovskaya E."/>
        </authorList>
    </citation>
    <scope>NUCLEOTIDE SEQUENCE</scope>
</reference>
<feature type="domain" description="Restriction endonuclease type I HsdR N-terminal" evidence="8">
    <location>
        <begin position="59"/>
        <end position="138"/>
    </location>
</feature>
<dbReference type="InterPro" id="IPR023135">
    <property type="entry name" value="N6_DNA_MeTrfase_TaqI_C"/>
</dbReference>
<feature type="domain" description="Type II methyltransferase M.TaqI-like" evidence="9">
    <location>
        <begin position="464"/>
        <end position="651"/>
    </location>
</feature>